<feature type="region of interest" description="Disordered" evidence="4">
    <location>
        <begin position="47"/>
        <end position="67"/>
    </location>
</feature>
<dbReference type="AlphaFoldDB" id="A0A5B2VIH3"/>
<dbReference type="GO" id="GO:0007015">
    <property type="term" value="P:actin filament organization"/>
    <property type="evidence" value="ECO:0007669"/>
    <property type="project" value="InterPro"/>
</dbReference>
<dbReference type="Gene3D" id="1.20.5.520">
    <property type="entry name" value="Single helix bin"/>
    <property type="match status" value="2"/>
</dbReference>
<dbReference type="Proteomes" id="UP000323454">
    <property type="component" value="Unassembled WGS sequence"/>
</dbReference>
<sequence length="67" mass="7697">FDSSQLKHTETQEKNPLPDKDAIEAEKEKNKFLNGIENFDPTKLKHTETCEKNPLPTKDVIEQEKSA</sequence>
<proteinExistence type="predicted"/>
<dbReference type="FunFam" id="1.20.5.520:FF:000001">
    <property type="entry name" value="Thymosin beta"/>
    <property type="match status" value="2"/>
</dbReference>
<keyword evidence="3" id="KW-0206">Cytoskeleton</keyword>
<dbReference type="InterPro" id="IPR001152">
    <property type="entry name" value="Beta-thymosin"/>
</dbReference>
<feature type="region of interest" description="Disordered" evidence="4">
    <location>
        <begin position="1"/>
        <end position="21"/>
    </location>
</feature>
<dbReference type="Pfam" id="PF01290">
    <property type="entry name" value="Thymosin"/>
    <property type="match status" value="2"/>
</dbReference>
<evidence type="ECO:0000313" key="5">
    <source>
        <dbReference type="EMBL" id="KAA2238152.1"/>
    </source>
</evidence>
<comment type="caution">
    <text evidence="5">The sequence shown here is derived from an EMBL/GenBank/DDBJ whole genome shotgun (WGS) entry which is preliminary data.</text>
</comment>
<comment type="subcellular location">
    <subcellularLocation>
        <location evidence="1">Cytoplasm</location>
        <location evidence="1">Cytoskeleton</location>
    </subcellularLocation>
</comment>
<name>A0A5B2VIH3_9PSEU</name>
<reference evidence="5 6" key="2">
    <citation type="submission" date="2019-09" db="EMBL/GenBank/DDBJ databases">
        <authorList>
            <person name="Jin C."/>
        </authorList>
    </citation>
    <scope>NUCLEOTIDE SEQUENCE [LARGE SCALE GENOMIC DNA]</scope>
    <source>
        <strain evidence="5 6">AN110305</strain>
    </source>
</reference>
<keyword evidence="2" id="KW-0963">Cytoplasm</keyword>
<dbReference type="PANTHER" id="PTHR20940">
    <property type="entry name" value="TETRA THYMOSIN"/>
    <property type="match status" value="1"/>
</dbReference>
<dbReference type="InterPro" id="IPR038386">
    <property type="entry name" value="Beta-thymosin_sf"/>
</dbReference>
<dbReference type="EMBL" id="VUOB01000273">
    <property type="protein sequence ID" value="KAA2238152.1"/>
    <property type="molecule type" value="Genomic_DNA"/>
</dbReference>
<reference evidence="5 6" key="1">
    <citation type="submission" date="2019-09" db="EMBL/GenBank/DDBJ databases">
        <title>Goodfellowia gen. nov., a new genus of the Pseudonocardineae related to Actinoalloteichus, containing Goodfellowia coeruleoviolacea gen. nov., comb. nov. gen. nov., comb. nov.</title>
        <authorList>
            <person name="Labeda D."/>
        </authorList>
    </citation>
    <scope>NUCLEOTIDE SEQUENCE [LARGE SCALE GENOMIC DNA]</scope>
    <source>
        <strain evidence="5 6">AN110305</strain>
    </source>
</reference>
<dbReference type="GO" id="GO:0003785">
    <property type="term" value="F:actin monomer binding"/>
    <property type="evidence" value="ECO:0007669"/>
    <property type="project" value="InterPro"/>
</dbReference>
<evidence type="ECO:0000256" key="1">
    <source>
        <dbReference type="ARBA" id="ARBA00004245"/>
    </source>
</evidence>
<dbReference type="GO" id="GO:0005829">
    <property type="term" value="C:cytosol"/>
    <property type="evidence" value="ECO:0007669"/>
    <property type="project" value="TreeGrafter"/>
</dbReference>
<protein>
    <recommendedName>
        <fullName evidence="7">Thymosin beta</fullName>
    </recommendedName>
</protein>
<dbReference type="OrthoDB" id="9968550at2"/>
<keyword evidence="6" id="KW-1185">Reference proteome</keyword>
<feature type="non-terminal residue" evidence="5">
    <location>
        <position position="1"/>
    </location>
</feature>
<evidence type="ECO:0000313" key="6">
    <source>
        <dbReference type="Proteomes" id="UP000323454"/>
    </source>
</evidence>
<evidence type="ECO:0000256" key="3">
    <source>
        <dbReference type="ARBA" id="ARBA00023212"/>
    </source>
</evidence>
<dbReference type="PANTHER" id="PTHR20940:SF1">
    <property type="entry name" value="CIBOULOT, ISOFORM A"/>
    <property type="match status" value="1"/>
</dbReference>
<dbReference type="SMART" id="SM00152">
    <property type="entry name" value="THY"/>
    <property type="match status" value="2"/>
</dbReference>
<accession>A0A5B2VIH3</accession>
<evidence type="ECO:0000256" key="4">
    <source>
        <dbReference type="SAM" id="MobiDB-lite"/>
    </source>
</evidence>
<dbReference type="GO" id="GO:0005856">
    <property type="term" value="C:cytoskeleton"/>
    <property type="evidence" value="ECO:0007669"/>
    <property type="project" value="UniProtKB-SubCell"/>
</dbReference>
<gene>
    <name evidence="5" type="ORF">F0L68_41550</name>
</gene>
<evidence type="ECO:0000256" key="2">
    <source>
        <dbReference type="ARBA" id="ARBA00022490"/>
    </source>
</evidence>
<organism evidence="5 6">
    <name type="scientific">Solihabitans fulvus</name>
    <dbReference type="NCBI Taxonomy" id="1892852"/>
    <lineage>
        <taxon>Bacteria</taxon>
        <taxon>Bacillati</taxon>
        <taxon>Actinomycetota</taxon>
        <taxon>Actinomycetes</taxon>
        <taxon>Pseudonocardiales</taxon>
        <taxon>Pseudonocardiaceae</taxon>
        <taxon>Solihabitans</taxon>
    </lineage>
</organism>
<evidence type="ECO:0008006" key="7">
    <source>
        <dbReference type="Google" id="ProtNLM"/>
    </source>
</evidence>